<dbReference type="EMBL" id="KZ857458">
    <property type="protein sequence ID" value="RDX43896.1"/>
    <property type="molecule type" value="Genomic_DNA"/>
</dbReference>
<keyword evidence="5" id="KW-1185">Reference proteome</keyword>
<protein>
    <recommendedName>
        <fullName evidence="3">DUF6533 domain-containing protein</fullName>
    </recommendedName>
</protein>
<organism evidence="4 5">
    <name type="scientific">Lentinus brumalis</name>
    <dbReference type="NCBI Taxonomy" id="2498619"/>
    <lineage>
        <taxon>Eukaryota</taxon>
        <taxon>Fungi</taxon>
        <taxon>Dikarya</taxon>
        <taxon>Basidiomycota</taxon>
        <taxon>Agaricomycotina</taxon>
        <taxon>Agaricomycetes</taxon>
        <taxon>Polyporales</taxon>
        <taxon>Polyporaceae</taxon>
        <taxon>Lentinus</taxon>
    </lineage>
</organism>
<keyword evidence="2" id="KW-0812">Transmembrane</keyword>
<evidence type="ECO:0000256" key="1">
    <source>
        <dbReference type="SAM" id="MobiDB-lite"/>
    </source>
</evidence>
<gene>
    <name evidence="4" type="ORF">OH76DRAFT_1543739</name>
</gene>
<evidence type="ECO:0000259" key="3">
    <source>
        <dbReference type="Pfam" id="PF20151"/>
    </source>
</evidence>
<name>A0A371CUG4_9APHY</name>
<keyword evidence="2" id="KW-0472">Membrane</keyword>
<dbReference type="Pfam" id="PF20151">
    <property type="entry name" value="DUF6533"/>
    <property type="match status" value="1"/>
</dbReference>
<dbReference type="AlphaFoldDB" id="A0A371CUG4"/>
<keyword evidence="2" id="KW-1133">Transmembrane helix</keyword>
<evidence type="ECO:0000313" key="4">
    <source>
        <dbReference type="EMBL" id="RDX43896.1"/>
    </source>
</evidence>
<dbReference type="Proteomes" id="UP000256964">
    <property type="component" value="Unassembled WGS sequence"/>
</dbReference>
<feature type="transmembrane region" description="Helical" evidence="2">
    <location>
        <begin position="26"/>
        <end position="46"/>
    </location>
</feature>
<feature type="non-terminal residue" evidence="4">
    <location>
        <position position="1"/>
    </location>
</feature>
<evidence type="ECO:0000313" key="5">
    <source>
        <dbReference type="Proteomes" id="UP000256964"/>
    </source>
</evidence>
<feature type="region of interest" description="Disordered" evidence="1">
    <location>
        <begin position="276"/>
        <end position="306"/>
    </location>
</feature>
<feature type="domain" description="DUF6533" evidence="3">
    <location>
        <begin position="1"/>
        <end position="37"/>
    </location>
</feature>
<dbReference type="OrthoDB" id="2797003at2759"/>
<accession>A0A371CUG4</accession>
<reference evidence="4 5" key="1">
    <citation type="journal article" date="2018" name="Biotechnol. Biofuels">
        <title>Integrative visual omics of the white-rot fungus Polyporus brumalis exposes the biotechnological potential of its oxidative enzymes for delignifying raw plant biomass.</title>
        <authorList>
            <person name="Miyauchi S."/>
            <person name="Rancon A."/>
            <person name="Drula E."/>
            <person name="Hage H."/>
            <person name="Chaduli D."/>
            <person name="Favel A."/>
            <person name="Grisel S."/>
            <person name="Henrissat B."/>
            <person name="Herpoel-Gimbert I."/>
            <person name="Ruiz-Duenas F.J."/>
            <person name="Chevret D."/>
            <person name="Hainaut M."/>
            <person name="Lin J."/>
            <person name="Wang M."/>
            <person name="Pangilinan J."/>
            <person name="Lipzen A."/>
            <person name="Lesage-Meessen L."/>
            <person name="Navarro D."/>
            <person name="Riley R."/>
            <person name="Grigoriev I.V."/>
            <person name="Zhou S."/>
            <person name="Raouche S."/>
            <person name="Rosso M.N."/>
        </authorList>
    </citation>
    <scope>NUCLEOTIDE SEQUENCE [LARGE SCALE GENOMIC DNA]</scope>
    <source>
        <strain evidence="4 5">BRFM 1820</strain>
    </source>
</reference>
<feature type="transmembrane region" description="Helical" evidence="2">
    <location>
        <begin position="137"/>
        <end position="163"/>
    </location>
</feature>
<proteinExistence type="predicted"/>
<dbReference type="InterPro" id="IPR045340">
    <property type="entry name" value="DUF6533"/>
</dbReference>
<feature type="transmembrane region" description="Helical" evidence="2">
    <location>
        <begin position="89"/>
        <end position="111"/>
    </location>
</feature>
<evidence type="ECO:0000256" key="2">
    <source>
        <dbReference type="SAM" id="Phobius"/>
    </source>
</evidence>
<sequence length="306" mass="34229">VVYEYVITFGQEVDLFWKRRWTGASILFFLNRYLALLLILCGMLEYVPKTDSSCAMVVRWQAGVEYVQYLPWAVFSGLRAFALSGQNWFLAGFVLLLSLVPLGINFGQYAFGLTGEVDSLYGCSAVLPITEEFARKYALVLVSRTSTCLIASDALVIAITWFAMLRCRDRFGEISWNSTSLTTILARDGTSLLLILNTLHLTFTMLSIHAAFEPLSYFSDFTEPATTVLVSRFLLDLQSANQRALKVDSDDPLYLDSMSFSSRVNMSRIVGSLATPLGQRSEEVEESTNEDTFAQSSLPPVKNDQK</sequence>